<proteinExistence type="predicted"/>
<name>A0A1I6S0N7_9ACTN</name>
<dbReference type="AlphaFoldDB" id="A0A1I6S0N7"/>
<gene>
    <name evidence="1" type="ORF">SAMN05444716_103633</name>
</gene>
<reference evidence="2" key="1">
    <citation type="submission" date="2016-10" db="EMBL/GenBank/DDBJ databases">
        <authorList>
            <person name="Varghese N."/>
            <person name="Submissions S."/>
        </authorList>
    </citation>
    <scope>NUCLEOTIDE SEQUENCE [LARGE SCALE GENOMIC DNA]</scope>
    <source>
        <strain evidence="2">CGMCC 4.7047</strain>
    </source>
</reference>
<dbReference type="Proteomes" id="UP000198873">
    <property type="component" value="Unassembled WGS sequence"/>
</dbReference>
<evidence type="ECO:0000313" key="2">
    <source>
        <dbReference type="Proteomes" id="UP000198873"/>
    </source>
</evidence>
<keyword evidence="2" id="KW-1185">Reference proteome</keyword>
<accession>A0A1I6S0N7</accession>
<dbReference type="STRING" id="1176198.SAMN05444716_103633"/>
<sequence length="753" mass="80915">MRITLARTPRTYLAAALASPADDGRPTAVPALDRTGTHRWPRRIAARLGLPQATAPPGAATVADARAVLAGTARPGHLVIALAGEDDPFAFPAAVFALAKRATLVLARDPDAVLTAAGKSPDAHHLTLVGPTDRLGFALTTELRHRHPGPALGVLCADTPDRLADLVLKTLAHPAAPAGRDALLAPLLKGAEPLTQGRLTIYPQDALDPAAFAAPAGATAPGTAERPLLRVLSLITHGSEDYLRLTPRDILCGLTPDPAEQAAARATTHTLPACMRGDDCVYPDARRLDPATVPAQIVFVNACLTLKFGTQLFGRHNRFTVARRFLDGWAGTYIASPLLKDGTPAENLLFHHLLDEGLTVGEAVREVNTALRAWGIDAPEILVIGDPEARYTDPSAPAPAPAPAGTVTVTERAGGARITFHHTMPARTRVPLRDPALREAHRAGRLRVTADTPFGGRHPVYATSAVLDGTPHVVVLGFQDRPLTGTRTSRTLTVTDGTPSTPADRIVRAVERYENLASLDIRLDKTRSVLADAANSLPAVARRVRAGIGDLTQSEPLAKATGRILGNCARLDRHLLATLLRLTETREYHFVEAYRPAYAVRAVDSPYGRCRYCGEPQHRYHSAHVLRPWLTRQLLSCPLCGATQDTEDDSVRLTLTGETRLDPERPAELTAVIDNDGEEPLDVLLGARITRGRAYGFGFRLDPDTLRVDPGATGRARLTITSGTPPVRHAMLLRLYAVGMGRIDFAGRELWFR</sequence>
<dbReference type="RefSeq" id="WP_093842894.1">
    <property type="nucleotide sequence ID" value="NZ_FPAB01000003.1"/>
</dbReference>
<organism evidence="1 2">
    <name type="scientific">Streptomyces harbinensis</name>
    <dbReference type="NCBI Taxonomy" id="1176198"/>
    <lineage>
        <taxon>Bacteria</taxon>
        <taxon>Bacillati</taxon>
        <taxon>Actinomycetota</taxon>
        <taxon>Actinomycetes</taxon>
        <taxon>Kitasatosporales</taxon>
        <taxon>Streptomycetaceae</taxon>
        <taxon>Streptomyces</taxon>
    </lineage>
</organism>
<evidence type="ECO:0000313" key="1">
    <source>
        <dbReference type="EMBL" id="SFS70502.1"/>
    </source>
</evidence>
<dbReference type="EMBL" id="FPAB01000003">
    <property type="protein sequence ID" value="SFS70502.1"/>
    <property type="molecule type" value="Genomic_DNA"/>
</dbReference>
<protein>
    <submittedName>
        <fullName evidence="1">Uncharacterized protein</fullName>
    </submittedName>
</protein>